<evidence type="ECO:0000313" key="2">
    <source>
        <dbReference type="EMBL" id="ORY12713.1"/>
    </source>
</evidence>
<feature type="compositionally biased region" description="Acidic residues" evidence="1">
    <location>
        <begin position="291"/>
        <end position="305"/>
    </location>
</feature>
<accession>A0A1Y1ZR36</accession>
<gene>
    <name evidence="2" type="ORF">BCR34DRAFT_563264</name>
</gene>
<sequence>MATHSAEFLEVNEYQRTRHRSRSGGHADFLEEQEKAERRDRERQLKRYHDSKYPHRKQPSDRLYVPSFEPQVHRRVQSAEEIRERKDEPPERAYYVREERPPHTYDLSDDPVRPSQLPVPHRFKPSRSASSSHQRKPSIKVEIIQDRPPAPSTSRRDTTPSSSTTPRKSPSRSPRSPSALPQLKFQFLTLRTKLSSVGESCLPFVDVEGAKPEDLTFCKIAEEAAGFSFQLKIWGQIVGLEKMDKIDRTKRDLVEKTAGILDRLIKRATELGEACGRARPRDLKIESVPVGDDEDSDWGDEDEDDDVKDVTDSLGYIIQSHLDGIRIQIQALSRLTRRLQEATQDAEAEVVATEKLVKEVDRFFGSEDALNRYSIDPKFVGKKALEEARYTART</sequence>
<dbReference type="AlphaFoldDB" id="A0A1Y1ZR36"/>
<reference evidence="2 3" key="1">
    <citation type="submission" date="2016-07" db="EMBL/GenBank/DDBJ databases">
        <title>Pervasive Adenine N6-methylation of Active Genes in Fungi.</title>
        <authorList>
            <consortium name="DOE Joint Genome Institute"/>
            <person name="Mondo S.J."/>
            <person name="Dannebaum R.O."/>
            <person name="Kuo R.C."/>
            <person name="Labutti K."/>
            <person name="Haridas S."/>
            <person name="Kuo A."/>
            <person name="Salamov A."/>
            <person name="Ahrendt S.R."/>
            <person name="Lipzen A."/>
            <person name="Sullivan W."/>
            <person name="Andreopoulos W.B."/>
            <person name="Clum A."/>
            <person name="Lindquist E."/>
            <person name="Daum C."/>
            <person name="Ramamoorthy G.K."/>
            <person name="Gryganskyi A."/>
            <person name="Culley D."/>
            <person name="Magnuson J.K."/>
            <person name="James T.Y."/>
            <person name="O'Malley M.A."/>
            <person name="Stajich J.E."/>
            <person name="Spatafora J.W."/>
            <person name="Visel A."/>
            <person name="Grigoriev I.V."/>
        </authorList>
    </citation>
    <scope>NUCLEOTIDE SEQUENCE [LARGE SCALE GENOMIC DNA]</scope>
    <source>
        <strain evidence="2 3">CBS 115471</strain>
    </source>
</reference>
<evidence type="ECO:0000313" key="3">
    <source>
        <dbReference type="Proteomes" id="UP000193144"/>
    </source>
</evidence>
<name>A0A1Y1ZR36_9PLEO</name>
<protein>
    <submittedName>
        <fullName evidence="2">Uncharacterized protein</fullName>
    </submittedName>
</protein>
<feature type="region of interest" description="Disordered" evidence="1">
    <location>
        <begin position="285"/>
        <end position="305"/>
    </location>
</feature>
<dbReference type="EMBL" id="MCFA01000048">
    <property type="protein sequence ID" value="ORY12713.1"/>
    <property type="molecule type" value="Genomic_DNA"/>
</dbReference>
<organism evidence="2 3">
    <name type="scientific">Clohesyomyces aquaticus</name>
    <dbReference type="NCBI Taxonomy" id="1231657"/>
    <lineage>
        <taxon>Eukaryota</taxon>
        <taxon>Fungi</taxon>
        <taxon>Dikarya</taxon>
        <taxon>Ascomycota</taxon>
        <taxon>Pezizomycotina</taxon>
        <taxon>Dothideomycetes</taxon>
        <taxon>Pleosporomycetidae</taxon>
        <taxon>Pleosporales</taxon>
        <taxon>Lindgomycetaceae</taxon>
        <taxon>Clohesyomyces</taxon>
    </lineage>
</organism>
<dbReference type="OrthoDB" id="3731753at2759"/>
<keyword evidence="3" id="KW-1185">Reference proteome</keyword>
<feature type="compositionally biased region" description="Basic and acidic residues" evidence="1">
    <location>
        <begin position="77"/>
        <end position="103"/>
    </location>
</feature>
<evidence type="ECO:0000256" key="1">
    <source>
        <dbReference type="SAM" id="MobiDB-lite"/>
    </source>
</evidence>
<feature type="compositionally biased region" description="Low complexity" evidence="1">
    <location>
        <begin position="159"/>
        <end position="178"/>
    </location>
</feature>
<comment type="caution">
    <text evidence="2">The sequence shown here is derived from an EMBL/GenBank/DDBJ whole genome shotgun (WGS) entry which is preliminary data.</text>
</comment>
<proteinExistence type="predicted"/>
<feature type="compositionally biased region" description="Basic and acidic residues" evidence="1">
    <location>
        <begin position="28"/>
        <end position="53"/>
    </location>
</feature>
<dbReference type="Proteomes" id="UP000193144">
    <property type="component" value="Unassembled WGS sequence"/>
</dbReference>
<feature type="region of interest" description="Disordered" evidence="1">
    <location>
        <begin position="1"/>
        <end position="180"/>
    </location>
</feature>